<dbReference type="RefSeq" id="WP_132477371.1">
    <property type="nucleotide sequence ID" value="NZ_JBEBWM010000118.1"/>
</dbReference>
<gene>
    <name evidence="3" type="ORF">EV686_106159</name>
</gene>
<dbReference type="OrthoDB" id="9808881at2"/>
<dbReference type="SMART" id="SM00463">
    <property type="entry name" value="SMR"/>
    <property type="match status" value="1"/>
</dbReference>
<dbReference type="PANTHER" id="PTHR35562:SF2">
    <property type="entry name" value="DNA ENDONUCLEASE SMRA-RELATED"/>
    <property type="match status" value="1"/>
</dbReference>
<dbReference type="Proteomes" id="UP000294692">
    <property type="component" value="Unassembled WGS sequence"/>
</dbReference>
<organism evidence="3 4">
    <name type="scientific">Paracandidimonas soli</name>
    <dbReference type="NCBI Taxonomy" id="1917182"/>
    <lineage>
        <taxon>Bacteria</taxon>
        <taxon>Pseudomonadati</taxon>
        <taxon>Pseudomonadota</taxon>
        <taxon>Betaproteobacteria</taxon>
        <taxon>Burkholderiales</taxon>
        <taxon>Alcaligenaceae</taxon>
        <taxon>Paracandidimonas</taxon>
    </lineage>
</organism>
<dbReference type="Gene3D" id="3.30.1370.110">
    <property type="match status" value="1"/>
</dbReference>
<sequence length="236" mass="25518">MQANKSRFGLADLKRLRRQAEQQTPEKPGSAGTGKAAHARSPNETGKPPSACDAPVTSQDLALFRQAVKTAQRLDPAGRQVLRPRPAASAHELRQRRLRAAGENTAPSASLSHQFAPAGLDQDDSRFLKPGVGPDVLRDLQRGKWPPSASLDLHGATQDQAWERLSAFLNSCSEHRVRCVRIVHGKGYGSRDGTAVLKQTVRRWLAQWPEVQAYAECAERDGGAGAVQVLLTAAPA</sequence>
<dbReference type="SUPFAM" id="SSF160443">
    <property type="entry name" value="SMR domain-like"/>
    <property type="match status" value="1"/>
</dbReference>
<proteinExistence type="predicted"/>
<accession>A0A4R3V294</accession>
<evidence type="ECO:0000256" key="1">
    <source>
        <dbReference type="SAM" id="MobiDB-lite"/>
    </source>
</evidence>
<dbReference type="AlphaFoldDB" id="A0A4R3V294"/>
<dbReference type="PROSITE" id="PS50828">
    <property type="entry name" value="SMR"/>
    <property type="match status" value="1"/>
</dbReference>
<evidence type="ECO:0000259" key="2">
    <source>
        <dbReference type="PROSITE" id="PS50828"/>
    </source>
</evidence>
<keyword evidence="3" id="KW-0540">Nuclease</keyword>
<feature type="region of interest" description="Disordered" evidence="1">
    <location>
        <begin position="1"/>
        <end position="58"/>
    </location>
</feature>
<dbReference type="Pfam" id="PF01713">
    <property type="entry name" value="Smr"/>
    <property type="match status" value="1"/>
</dbReference>
<dbReference type="PANTHER" id="PTHR35562">
    <property type="entry name" value="DNA ENDONUCLEASE SMRA-RELATED"/>
    <property type="match status" value="1"/>
</dbReference>
<feature type="region of interest" description="Disordered" evidence="1">
    <location>
        <begin position="75"/>
        <end position="94"/>
    </location>
</feature>
<dbReference type="InterPro" id="IPR002625">
    <property type="entry name" value="Smr_dom"/>
</dbReference>
<keyword evidence="3" id="KW-0255">Endonuclease</keyword>
<comment type="caution">
    <text evidence="3">The sequence shown here is derived from an EMBL/GenBank/DDBJ whole genome shotgun (WGS) entry which is preliminary data.</text>
</comment>
<dbReference type="InterPro" id="IPR036063">
    <property type="entry name" value="Smr_dom_sf"/>
</dbReference>
<keyword evidence="3" id="KW-0378">Hydrolase</keyword>
<feature type="region of interest" description="Disordered" evidence="1">
    <location>
        <begin position="101"/>
        <end position="126"/>
    </location>
</feature>
<reference evidence="3 4" key="1">
    <citation type="submission" date="2019-03" db="EMBL/GenBank/DDBJ databases">
        <title>Genomic Encyclopedia of Type Strains, Phase IV (KMG-IV): sequencing the most valuable type-strain genomes for metagenomic binning, comparative biology and taxonomic classification.</title>
        <authorList>
            <person name="Goeker M."/>
        </authorList>
    </citation>
    <scope>NUCLEOTIDE SEQUENCE [LARGE SCALE GENOMIC DNA]</scope>
    <source>
        <strain evidence="3 4">DSM 100048</strain>
    </source>
</reference>
<name>A0A4R3V294_9BURK</name>
<feature type="domain" description="Smr" evidence="2">
    <location>
        <begin position="151"/>
        <end position="232"/>
    </location>
</feature>
<dbReference type="EMBL" id="SMBX01000006">
    <property type="protein sequence ID" value="TCU97277.1"/>
    <property type="molecule type" value="Genomic_DNA"/>
</dbReference>
<evidence type="ECO:0000313" key="3">
    <source>
        <dbReference type="EMBL" id="TCU97277.1"/>
    </source>
</evidence>
<evidence type="ECO:0000313" key="4">
    <source>
        <dbReference type="Proteomes" id="UP000294692"/>
    </source>
</evidence>
<protein>
    <submittedName>
        <fullName evidence="3">DNA-nicking Smr family endonuclease</fullName>
    </submittedName>
</protein>
<dbReference type="GO" id="GO:0004519">
    <property type="term" value="F:endonuclease activity"/>
    <property type="evidence" value="ECO:0007669"/>
    <property type="project" value="UniProtKB-KW"/>
</dbReference>
<keyword evidence="4" id="KW-1185">Reference proteome</keyword>